<feature type="transmembrane region" description="Helical" evidence="3">
    <location>
        <begin position="281"/>
        <end position="300"/>
    </location>
</feature>
<keyword evidence="3" id="KW-0472">Membrane</keyword>
<feature type="domain" description="NADH:quinone oxidoreductase/Mrp antiporter transmembrane" evidence="4">
    <location>
        <begin position="131"/>
        <end position="423"/>
    </location>
</feature>
<feature type="transmembrane region" description="Helical" evidence="3">
    <location>
        <begin position="208"/>
        <end position="226"/>
    </location>
</feature>
<evidence type="ECO:0000256" key="2">
    <source>
        <dbReference type="RuleBase" id="RU000320"/>
    </source>
</evidence>
<feature type="transmembrane region" description="Helical" evidence="3">
    <location>
        <begin position="136"/>
        <end position="154"/>
    </location>
</feature>
<feature type="transmembrane region" description="Helical" evidence="3">
    <location>
        <begin position="6"/>
        <end position="25"/>
    </location>
</feature>
<dbReference type="RefSeq" id="WP_068166576.1">
    <property type="nucleotide sequence ID" value="NZ_AOGK01000008.1"/>
</dbReference>
<protein>
    <submittedName>
        <fullName evidence="5">NADH dehydrogenase (Quinone)</fullName>
    </submittedName>
</protein>
<keyword evidence="6" id="KW-1185">Reference proteome</keyword>
<reference evidence="5" key="1">
    <citation type="submission" date="2013-01" db="EMBL/GenBank/DDBJ databases">
        <title>Genome draft of Hydrogenophaga taeniospiralis 2K1.</title>
        <authorList>
            <person name="Gomila M."/>
            <person name="Lalucat J."/>
        </authorList>
    </citation>
    <scope>NUCLEOTIDE SEQUENCE</scope>
    <source>
        <strain evidence="5">CCUG 15921</strain>
    </source>
</reference>
<feature type="transmembrane region" description="Helical" evidence="3">
    <location>
        <begin position="112"/>
        <end position="130"/>
    </location>
</feature>
<dbReference type="GO" id="GO:0012505">
    <property type="term" value="C:endomembrane system"/>
    <property type="evidence" value="ECO:0007669"/>
    <property type="project" value="UniProtKB-SubCell"/>
</dbReference>
<feature type="transmembrane region" description="Helical" evidence="3">
    <location>
        <begin position="337"/>
        <end position="358"/>
    </location>
</feature>
<comment type="caution">
    <text evidence="5">The sequence shown here is derived from an EMBL/GenBank/DDBJ whole genome shotgun (WGS) entry which is preliminary data.</text>
</comment>
<dbReference type="PANTHER" id="PTHR43373:SF1">
    <property type="entry name" value="NA(+)_H(+) ANTIPORTER SUBUNIT A"/>
    <property type="match status" value="1"/>
</dbReference>
<evidence type="ECO:0000313" key="5">
    <source>
        <dbReference type="EMBL" id="MDG5975686.1"/>
    </source>
</evidence>
<feature type="transmembrane region" description="Helical" evidence="3">
    <location>
        <begin position="166"/>
        <end position="188"/>
    </location>
</feature>
<evidence type="ECO:0000313" key="6">
    <source>
        <dbReference type="Proteomes" id="UP001152876"/>
    </source>
</evidence>
<evidence type="ECO:0000256" key="3">
    <source>
        <dbReference type="SAM" id="Phobius"/>
    </source>
</evidence>
<dbReference type="PRINTS" id="PR01434">
    <property type="entry name" value="NADHDHGNASE5"/>
</dbReference>
<proteinExistence type="predicted"/>
<keyword evidence="2 3" id="KW-0812">Transmembrane</keyword>
<feature type="transmembrane region" description="Helical" evidence="3">
    <location>
        <begin position="246"/>
        <end position="269"/>
    </location>
</feature>
<comment type="subcellular location">
    <subcellularLocation>
        <location evidence="1">Endomembrane system</location>
        <topology evidence="1">Multi-pass membrane protein</topology>
    </subcellularLocation>
    <subcellularLocation>
        <location evidence="2">Membrane</location>
        <topology evidence="2">Multi-pass membrane protein</topology>
    </subcellularLocation>
</comment>
<accession>A0A9X4NS81</accession>
<evidence type="ECO:0000259" key="4">
    <source>
        <dbReference type="Pfam" id="PF00361"/>
    </source>
</evidence>
<feature type="transmembrane region" description="Helical" evidence="3">
    <location>
        <begin position="79"/>
        <end position="100"/>
    </location>
</feature>
<feature type="transmembrane region" description="Helical" evidence="3">
    <location>
        <begin position="413"/>
        <end position="434"/>
    </location>
</feature>
<feature type="transmembrane region" description="Helical" evidence="3">
    <location>
        <begin position="37"/>
        <end position="59"/>
    </location>
</feature>
<dbReference type="Pfam" id="PF00361">
    <property type="entry name" value="Proton_antipo_M"/>
    <property type="match status" value="1"/>
</dbReference>
<keyword evidence="3" id="KW-1133">Transmembrane helix</keyword>
<dbReference type="AlphaFoldDB" id="A0A9X4NS81"/>
<feature type="transmembrane region" description="Helical" evidence="3">
    <location>
        <begin position="379"/>
        <end position="401"/>
    </location>
</feature>
<name>A0A9X4NS81_9BURK</name>
<feature type="transmembrane region" description="Helical" evidence="3">
    <location>
        <begin position="455"/>
        <end position="474"/>
    </location>
</feature>
<feature type="transmembrane region" description="Helical" evidence="3">
    <location>
        <begin position="307"/>
        <end position="331"/>
    </location>
</feature>
<dbReference type="InterPro" id="IPR001750">
    <property type="entry name" value="ND/Mrp_TM"/>
</dbReference>
<organism evidence="5 6">
    <name type="scientific">Hydrogenophaga taeniospiralis CCUG 15921</name>
    <dbReference type="NCBI Taxonomy" id="1281780"/>
    <lineage>
        <taxon>Bacteria</taxon>
        <taxon>Pseudomonadati</taxon>
        <taxon>Pseudomonadota</taxon>
        <taxon>Betaproteobacteria</taxon>
        <taxon>Burkholderiales</taxon>
        <taxon>Comamonadaceae</taxon>
        <taxon>Hydrogenophaga</taxon>
    </lineage>
</organism>
<dbReference type="OrthoDB" id="9811798at2"/>
<dbReference type="EMBL" id="AOGK01000008">
    <property type="protein sequence ID" value="MDG5975686.1"/>
    <property type="molecule type" value="Genomic_DNA"/>
</dbReference>
<dbReference type="InterPro" id="IPR050616">
    <property type="entry name" value="CPA3_Na-H_Antiporter_A"/>
</dbReference>
<dbReference type="Proteomes" id="UP001152876">
    <property type="component" value="Unassembled WGS sequence"/>
</dbReference>
<evidence type="ECO:0000256" key="1">
    <source>
        <dbReference type="ARBA" id="ARBA00004127"/>
    </source>
</evidence>
<dbReference type="GO" id="GO:0016020">
    <property type="term" value="C:membrane"/>
    <property type="evidence" value="ECO:0007669"/>
    <property type="project" value="UniProtKB-SubCell"/>
</dbReference>
<sequence length="490" mass="51742">MFTADDAILIALLVPVLGAIGIALAHRWPNLREGITLTTAAALLACVLTILPAVLAGARPTANLFSVLPGLDIAFEVEPLGMLFSLVASGLWIVNSVYSIGYMRGNNEAHQTRFFVCFALALSATMGIAFSGNLFTLFLFYEVLTLITYPLVTHHGTEKARQGGRVYLGLLMGTSVLFLLPALVFIWYLTGSTDFTAGGLLSDQLGPLGLMGLLVLCMFGIGKAALMPFHRWLPAAMVAPTPVSALLHAVAVVKAGVFSVVKVIVYIFGLDTLGVNGTTDWLILLAGFTIVSASVVALSADNLKRRLAYSTISQLSYVIMAAALLAPLSVAGATLHIAAHALGKITLFFAAGAIYTAAHKTEVSQLDGIGRRMPWTMTAFAIGALSMIGLPPAAGFVSKWYMLSGAMASEQWIAVGVIALSTLLNAGYFLPIIYRAFFIAPAHDEHDHPHGEAPLPMVIALTATAAGTVLLFFMPDVPLALARQMLGLGG</sequence>
<gene>
    <name evidence="5" type="ORF">H010_10511</name>
</gene>
<dbReference type="PANTHER" id="PTHR43373">
    <property type="entry name" value="NA(+)/H(+) ANTIPORTER SUBUNIT"/>
    <property type="match status" value="1"/>
</dbReference>